<evidence type="ECO:0000256" key="1">
    <source>
        <dbReference type="ARBA" id="ARBA00034078"/>
    </source>
</evidence>
<dbReference type="RefSeq" id="WP_218265913.1">
    <property type="nucleotide sequence ID" value="NZ_CP077717.1"/>
</dbReference>
<proteinExistence type="predicted"/>
<dbReference type="GeneID" id="65563319"/>
<dbReference type="KEGG" id="sshi:J5U23_01802"/>
<dbReference type="InterPro" id="IPR017941">
    <property type="entry name" value="Rieske_2Fe-2S"/>
</dbReference>
<dbReference type="PANTHER" id="PTHR21496:SF0">
    <property type="entry name" value="RIESKE DOMAIN-CONTAINING PROTEIN"/>
    <property type="match status" value="1"/>
</dbReference>
<gene>
    <name evidence="3" type="ORF">J5U23_01802</name>
</gene>
<dbReference type="CDD" id="cd03467">
    <property type="entry name" value="Rieske"/>
    <property type="match status" value="1"/>
</dbReference>
<sequence>MAPVKKVKLCNISDVNEGDIKGFRIENRSLIVIKVKNKIYVYDALCTHRNCNLARMGILKDNKIVCTCHESEFDIETGKPVNGLARKPLTKYEFVIEDNTISVIIP</sequence>
<dbReference type="GO" id="GO:0051537">
    <property type="term" value="F:2 iron, 2 sulfur cluster binding"/>
    <property type="evidence" value="ECO:0007669"/>
    <property type="project" value="InterPro"/>
</dbReference>
<dbReference type="OrthoDB" id="6837at2157"/>
<dbReference type="PROSITE" id="PS51296">
    <property type="entry name" value="RIESKE"/>
    <property type="match status" value="1"/>
</dbReference>
<comment type="cofactor">
    <cofactor evidence="1">
        <name>[2Fe-2S] cluster</name>
        <dbReference type="ChEBI" id="CHEBI:190135"/>
    </cofactor>
</comment>
<dbReference type="AlphaFoldDB" id="A0A8F5GTG9"/>
<name>A0A8F5GTG9_SACSH</name>
<feature type="domain" description="Rieske" evidence="2">
    <location>
        <begin position="7"/>
        <end position="103"/>
    </location>
</feature>
<reference evidence="3" key="1">
    <citation type="journal article" date="2021" name="Environ. Microbiol.">
        <title>New insights into the diversity and evolution of the archaeal mobilome from three complete genomes of Saccharolobus shibatae.</title>
        <authorList>
            <person name="Medvedeva S."/>
            <person name="Brandt D."/>
            <person name="Cvirkaite-Krupovic V."/>
            <person name="Liu Y."/>
            <person name="Severinov K."/>
            <person name="Ishino S."/>
            <person name="Ishino Y."/>
            <person name="Prangishvili D."/>
            <person name="Kalinowski J."/>
            <person name="Krupovic M."/>
        </authorList>
    </citation>
    <scope>NUCLEOTIDE SEQUENCE</scope>
    <source>
        <strain evidence="3">B12</strain>
    </source>
</reference>
<dbReference type="PANTHER" id="PTHR21496">
    <property type="entry name" value="FERREDOXIN-RELATED"/>
    <property type="match status" value="1"/>
</dbReference>
<organism evidence="3 4">
    <name type="scientific">Saccharolobus shibatae (strain ATCC 51178 / DSM 5389 / JCM 8931 / NBRC 15437 / B12)</name>
    <name type="common">Sulfolobus shibatae</name>
    <dbReference type="NCBI Taxonomy" id="523848"/>
    <lineage>
        <taxon>Archaea</taxon>
        <taxon>Thermoproteota</taxon>
        <taxon>Thermoprotei</taxon>
        <taxon>Sulfolobales</taxon>
        <taxon>Sulfolobaceae</taxon>
        <taxon>Saccharolobus</taxon>
    </lineage>
</organism>
<dbReference type="EMBL" id="CP077717">
    <property type="protein sequence ID" value="QXJ28933.1"/>
    <property type="molecule type" value="Genomic_DNA"/>
</dbReference>
<dbReference type="Pfam" id="PF00355">
    <property type="entry name" value="Rieske"/>
    <property type="match status" value="1"/>
</dbReference>
<evidence type="ECO:0000259" key="2">
    <source>
        <dbReference type="PROSITE" id="PS51296"/>
    </source>
</evidence>
<accession>A0A8F5GTG9</accession>
<dbReference type="Proteomes" id="UP000694018">
    <property type="component" value="Chromosome"/>
</dbReference>
<protein>
    <recommendedName>
        <fullName evidence="2">Rieske domain-containing protein</fullName>
    </recommendedName>
</protein>
<evidence type="ECO:0000313" key="4">
    <source>
        <dbReference type="Proteomes" id="UP000694018"/>
    </source>
</evidence>
<evidence type="ECO:0000313" key="3">
    <source>
        <dbReference type="EMBL" id="QXJ28933.1"/>
    </source>
</evidence>